<reference evidence="2 3" key="1">
    <citation type="journal article" date="2013" name="BMC Genomics">
        <title>Reconstruction of the lipid metabolism for the microalga Monoraphidium neglectum from its genome sequence reveals characteristics suitable for biofuel production.</title>
        <authorList>
            <person name="Bogen C."/>
            <person name="Al-Dilaimi A."/>
            <person name="Albersmeier A."/>
            <person name="Wichmann J."/>
            <person name="Grundmann M."/>
            <person name="Rupp O."/>
            <person name="Lauersen K.J."/>
            <person name="Blifernez-Klassen O."/>
            <person name="Kalinowski J."/>
            <person name="Goesmann A."/>
            <person name="Mussgnug J.H."/>
            <person name="Kruse O."/>
        </authorList>
    </citation>
    <scope>NUCLEOTIDE SEQUENCE [LARGE SCALE GENOMIC DNA]</scope>
    <source>
        <strain evidence="2 3">SAG 48.87</strain>
    </source>
</reference>
<dbReference type="Proteomes" id="UP000054498">
    <property type="component" value="Unassembled WGS sequence"/>
</dbReference>
<dbReference type="RefSeq" id="XP_013897376.1">
    <property type="nucleotide sequence ID" value="XM_014041922.1"/>
</dbReference>
<evidence type="ECO:0000313" key="3">
    <source>
        <dbReference type="Proteomes" id="UP000054498"/>
    </source>
</evidence>
<keyword evidence="3" id="KW-1185">Reference proteome</keyword>
<feature type="compositionally biased region" description="Pro residues" evidence="1">
    <location>
        <begin position="33"/>
        <end position="44"/>
    </location>
</feature>
<proteinExistence type="predicted"/>
<accession>A0A0D2MBX8</accession>
<dbReference type="GeneID" id="25742483"/>
<name>A0A0D2MBX8_9CHLO</name>
<dbReference type="KEGG" id="mng:MNEG_9608"/>
<protein>
    <submittedName>
        <fullName evidence="2">Uncharacterized protein</fullName>
    </submittedName>
</protein>
<dbReference type="EMBL" id="KK102214">
    <property type="protein sequence ID" value="KIY98356.1"/>
    <property type="molecule type" value="Genomic_DNA"/>
</dbReference>
<dbReference type="AlphaFoldDB" id="A0A0D2MBX8"/>
<feature type="compositionally biased region" description="Polar residues" evidence="1">
    <location>
        <begin position="1"/>
        <end position="18"/>
    </location>
</feature>
<organism evidence="2 3">
    <name type="scientific">Monoraphidium neglectum</name>
    <dbReference type="NCBI Taxonomy" id="145388"/>
    <lineage>
        <taxon>Eukaryota</taxon>
        <taxon>Viridiplantae</taxon>
        <taxon>Chlorophyta</taxon>
        <taxon>core chlorophytes</taxon>
        <taxon>Chlorophyceae</taxon>
        <taxon>CS clade</taxon>
        <taxon>Sphaeropleales</taxon>
        <taxon>Selenastraceae</taxon>
        <taxon>Monoraphidium</taxon>
    </lineage>
</organism>
<feature type="non-terminal residue" evidence="2">
    <location>
        <position position="85"/>
    </location>
</feature>
<sequence length="85" mass="8793">MDTVDSTSSSLNSVQSAVHGTPEEDLSSLLPSDPCPAAPGPPAPGLLRQASDALSVRSLHAGDDADDFTEPLTALFEEEEEAEAE</sequence>
<feature type="region of interest" description="Disordered" evidence="1">
    <location>
        <begin position="1"/>
        <end position="47"/>
    </location>
</feature>
<evidence type="ECO:0000256" key="1">
    <source>
        <dbReference type="SAM" id="MobiDB-lite"/>
    </source>
</evidence>
<gene>
    <name evidence="2" type="ORF">MNEG_9608</name>
</gene>
<evidence type="ECO:0000313" key="2">
    <source>
        <dbReference type="EMBL" id="KIY98356.1"/>
    </source>
</evidence>